<dbReference type="EMBL" id="JYDU01000866">
    <property type="protein sequence ID" value="KRX78511.1"/>
    <property type="molecule type" value="Genomic_DNA"/>
</dbReference>
<reference evidence="2 3" key="1">
    <citation type="submission" date="2015-01" db="EMBL/GenBank/DDBJ databases">
        <title>Evolution of Trichinella species and genotypes.</title>
        <authorList>
            <person name="Korhonen P.K."/>
            <person name="Edoardo P."/>
            <person name="Giuseppe L.R."/>
            <person name="Gasser R.B."/>
        </authorList>
    </citation>
    <scope>NUCLEOTIDE SEQUENCE [LARGE SCALE GENOMIC DNA]</scope>
    <source>
        <strain evidence="2">ISS141</strain>
    </source>
</reference>
<accession>A0A0V0WRS7</accession>
<comment type="caution">
    <text evidence="2">The sequence shown here is derived from an EMBL/GenBank/DDBJ whole genome shotgun (WGS) entry which is preliminary data.</text>
</comment>
<evidence type="ECO:0008006" key="4">
    <source>
        <dbReference type="Google" id="ProtNLM"/>
    </source>
</evidence>
<name>A0A0V0WRS7_TRIPS</name>
<protein>
    <recommendedName>
        <fullName evidence="4">Reverse transcriptase domain-containing protein</fullName>
    </recommendedName>
</protein>
<organism evidence="2 3">
    <name type="scientific">Trichinella pseudospiralis</name>
    <name type="common">Parasitic roundworm</name>
    <dbReference type="NCBI Taxonomy" id="6337"/>
    <lineage>
        <taxon>Eukaryota</taxon>
        <taxon>Metazoa</taxon>
        <taxon>Ecdysozoa</taxon>
        <taxon>Nematoda</taxon>
        <taxon>Enoplea</taxon>
        <taxon>Dorylaimia</taxon>
        <taxon>Trichinellida</taxon>
        <taxon>Trichinellidae</taxon>
        <taxon>Trichinella</taxon>
    </lineage>
</organism>
<evidence type="ECO:0000256" key="1">
    <source>
        <dbReference type="SAM" id="MobiDB-lite"/>
    </source>
</evidence>
<sequence>MALRQRVQGTSLKIQGMDLEWVQDYLYLGVRIDRTLSFRQEVQYLLDRTKARLSVMRVMSGRRIGARHRVLRSFYVHAVRPIVDYASLAQMCIRDSGNPHRDASRRPSYEQGAGEMPTGC</sequence>
<evidence type="ECO:0000313" key="3">
    <source>
        <dbReference type="Proteomes" id="UP000054815"/>
    </source>
</evidence>
<evidence type="ECO:0000313" key="2">
    <source>
        <dbReference type="EMBL" id="KRX78511.1"/>
    </source>
</evidence>
<feature type="region of interest" description="Disordered" evidence="1">
    <location>
        <begin position="96"/>
        <end position="120"/>
    </location>
</feature>
<dbReference type="AlphaFoldDB" id="A0A0V0WRS7"/>
<proteinExistence type="predicted"/>
<feature type="compositionally biased region" description="Basic and acidic residues" evidence="1">
    <location>
        <begin position="97"/>
        <end position="108"/>
    </location>
</feature>
<dbReference type="Proteomes" id="UP000054815">
    <property type="component" value="Unassembled WGS sequence"/>
</dbReference>
<gene>
    <name evidence="2" type="ORF">T4E_3058</name>
</gene>